<keyword evidence="3" id="KW-1185">Reference proteome</keyword>
<dbReference type="InterPro" id="IPR011753">
    <property type="entry name" value="DUSAM_dom"/>
</dbReference>
<evidence type="ECO:0000313" key="2">
    <source>
        <dbReference type="EMBL" id="MDC0714641.1"/>
    </source>
</evidence>
<organism evidence="2 3">
    <name type="scientific">Stigmatella ashevillensis</name>
    <dbReference type="NCBI Taxonomy" id="2995309"/>
    <lineage>
        <taxon>Bacteria</taxon>
        <taxon>Pseudomonadati</taxon>
        <taxon>Myxococcota</taxon>
        <taxon>Myxococcia</taxon>
        <taxon>Myxococcales</taxon>
        <taxon>Cystobacterineae</taxon>
        <taxon>Archangiaceae</taxon>
        <taxon>Stigmatella</taxon>
    </lineage>
</organism>
<dbReference type="EMBL" id="JAQNDM010000002">
    <property type="protein sequence ID" value="MDC0714641.1"/>
    <property type="molecule type" value="Genomic_DNA"/>
</dbReference>
<accession>A0ABT5DLV1</accession>
<gene>
    <name evidence="2" type="ORF">POL68_39700</name>
</gene>
<sequence length="127" mass="14352">MNAELDALWEQLWGLENRVNQGEPLELTERVRDLLRRAAPTVAISNTEVEAALADVESATVLLRKVRARIHNGSNRIVDALYRMSRLRKKGDIEGARQQMRDVLAVEDVPHYREIAEGQLAGLDELP</sequence>
<protein>
    <submittedName>
        <fullName evidence="2">DUSAM domain-containing protein</fullName>
    </submittedName>
</protein>
<dbReference type="NCBIfam" id="TIGR02267">
    <property type="entry name" value="DUSAM domain"/>
    <property type="match status" value="1"/>
</dbReference>
<reference evidence="2 3" key="1">
    <citation type="submission" date="2022-11" db="EMBL/GenBank/DDBJ databases">
        <title>Minimal conservation of predation-associated metabolite biosynthetic gene clusters underscores biosynthetic potential of Myxococcota including descriptions for ten novel species: Archangium lansinium sp. nov., Myxococcus landrumus sp. nov., Nannocystis bai.</title>
        <authorList>
            <person name="Ahearne A."/>
            <person name="Stevens C."/>
            <person name="Dowd S."/>
        </authorList>
    </citation>
    <scope>NUCLEOTIDE SEQUENCE [LARGE SCALE GENOMIC DNA]</scope>
    <source>
        <strain evidence="2 3">NCWAL01</strain>
    </source>
</reference>
<dbReference type="Pfam" id="PF09543">
    <property type="entry name" value="DUF2379"/>
    <property type="match status" value="1"/>
</dbReference>
<evidence type="ECO:0000259" key="1">
    <source>
        <dbReference type="Pfam" id="PF09543"/>
    </source>
</evidence>
<feature type="domain" description="DUSAM" evidence="1">
    <location>
        <begin position="9"/>
        <end position="123"/>
    </location>
</feature>
<evidence type="ECO:0000313" key="3">
    <source>
        <dbReference type="Proteomes" id="UP001221838"/>
    </source>
</evidence>
<comment type="caution">
    <text evidence="2">The sequence shown here is derived from an EMBL/GenBank/DDBJ whole genome shotgun (WGS) entry which is preliminary data.</text>
</comment>
<proteinExistence type="predicted"/>
<dbReference type="Proteomes" id="UP001221838">
    <property type="component" value="Unassembled WGS sequence"/>
</dbReference>
<name>A0ABT5DLV1_9BACT</name>